<name>A0A7R9C0G8_9CRUS</name>
<evidence type="ECO:0000256" key="1">
    <source>
        <dbReference type="ARBA" id="ARBA00001933"/>
    </source>
</evidence>
<dbReference type="GO" id="GO:0042423">
    <property type="term" value="P:catecholamine biosynthetic process"/>
    <property type="evidence" value="ECO:0007669"/>
    <property type="project" value="UniProtKB-KW"/>
</dbReference>
<evidence type="ECO:0000256" key="12">
    <source>
        <dbReference type="RuleBase" id="RU000382"/>
    </source>
</evidence>
<comment type="cofactor">
    <cofactor evidence="1 11 12">
        <name>pyridoxal 5'-phosphate</name>
        <dbReference type="ChEBI" id="CHEBI:597326"/>
    </cofactor>
</comment>
<dbReference type="Gene3D" id="1.20.1340.10">
    <property type="entry name" value="dopa decarboxylase, N-terminal domain"/>
    <property type="match status" value="1"/>
</dbReference>
<dbReference type="EMBL" id="OA887978">
    <property type="protein sequence ID" value="CAD7283721.1"/>
    <property type="molecule type" value="Genomic_DNA"/>
</dbReference>
<dbReference type="InterPro" id="IPR015424">
    <property type="entry name" value="PyrdxlP-dep_Trfase"/>
</dbReference>
<dbReference type="GO" id="GO:0004058">
    <property type="term" value="F:aromatic-L-amino-acid decarboxylase activity"/>
    <property type="evidence" value="ECO:0007669"/>
    <property type="project" value="UniProtKB-EC"/>
</dbReference>
<sequence>MDSEQFKAAARDMVDYVAGYLDTIESRRVVPDLQPGYIKELIPDHAPEDAEPWSAVLGDLDRVIMPGKSSPACTELEMVTLDWLGKLLELPDEFLFSASGGKGGGVIQGTASEATLVSMLAAKTRMVKRKKSENPDLTDIDIIGKLVAYCSENAHCSVERAGMIAGVKMRLVPSDDEFRMHGSSLDEAVKEDLAKGLIPFHVSATLGTTDCCSFDDLLSIGPVAQKHELYMHIDAAYAGAAFICPEYRHLLNGVEFADSFNFNPHKWMLVTFDCSALWLKNSSEIVDAFNVDPIYLKHDQQGLVPDYRHWQIPLGRRFRSLKLWFVLRLYGAKQIRAHLRKQIALAERFAQHVKSDARFDIPVKNHMGLVCFRLKELY</sequence>
<dbReference type="Proteomes" id="UP000678499">
    <property type="component" value="Unassembled WGS sequence"/>
</dbReference>
<dbReference type="EC" id="4.1.1.28" evidence="8"/>
<dbReference type="InterPro" id="IPR010977">
    <property type="entry name" value="Aromatic_deC"/>
</dbReference>
<dbReference type="GO" id="GO:0006520">
    <property type="term" value="P:amino acid metabolic process"/>
    <property type="evidence" value="ECO:0007669"/>
    <property type="project" value="InterPro"/>
</dbReference>
<keyword evidence="4" id="KW-0127">Catecholamine biosynthesis</keyword>
<evidence type="ECO:0000256" key="3">
    <source>
        <dbReference type="ARBA" id="ARBA00011738"/>
    </source>
</evidence>
<keyword evidence="6 11" id="KW-0663">Pyridoxal phosphate</keyword>
<dbReference type="FunFam" id="3.40.640.10:FF:000025">
    <property type="entry name" value="Histidine decarboxylase"/>
    <property type="match status" value="1"/>
</dbReference>
<dbReference type="GO" id="GO:0019752">
    <property type="term" value="P:carboxylic acid metabolic process"/>
    <property type="evidence" value="ECO:0007669"/>
    <property type="project" value="InterPro"/>
</dbReference>
<evidence type="ECO:0000256" key="9">
    <source>
        <dbReference type="ARBA" id="ARBA00040968"/>
    </source>
</evidence>
<dbReference type="SUPFAM" id="SSF53383">
    <property type="entry name" value="PLP-dependent transferases"/>
    <property type="match status" value="1"/>
</dbReference>
<dbReference type="GO" id="GO:0005737">
    <property type="term" value="C:cytoplasm"/>
    <property type="evidence" value="ECO:0007669"/>
    <property type="project" value="TreeGrafter"/>
</dbReference>
<evidence type="ECO:0000256" key="11">
    <source>
        <dbReference type="PIRSR" id="PIRSR602129-50"/>
    </source>
</evidence>
<evidence type="ECO:0000256" key="7">
    <source>
        <dbReference type="ARBA" id="ARBA00023239"/>
    </source>
</evidence>
<proteinExistence type="inferred from homology"/>
<keyword evidence="7 12" id="KW-0456">Lyase</keyword>
<gene>
    <name evidence="13" type="ORF">NMOB1V02_LOCUS11333</name>
</gene>
<dbReference type="InterPro" id="IPR015421">
    <property type="entry name" value="PyrdxlP-dep_Trfase_major"/>
</dbReference>
<accession>A0A7R9C0G8</accession>
<comment type="subunit">
    <text evidence="3">Homodimer.</text>
</comment>
<evidence type="ECO:0000256" key="8">
    <source>
        <dbReference type="ARBA" id="ARBA00038886"/>
    </source>
</evidence>
<dbReference type="Gene3D" id="3.40.640.10">
    <property type="entry name" value="Type I PLP-dependent aspartate aminotransferase-like (Major domain)"/>
    <property type="match status" value="1"/>
</dbReference>
<dbReference type="PROSITE" id="PS00392">
    <property type="entry name" value="DDC_GAD_HDC_YDC"/>
    <property type="match status" value="1"/>
</dbReference>
<feature type="modified residue" description="N6-(pyridoxal phosphate)lysine" evidence="11">
    <location>
        <position position="266"/>
    </location>
</feature>
<evidence type="ECO:0000256" key="4">
    <source>
        <dbReference type="ARBA" id="ARBA00022584"/>
    </source>
</evidence>
<evidence type="ECO:0000256" key="10">
    <source>
        <dbReference type="ARBA" id="ARBA00041275"/>
    </source>
</evidence>
<dbReference type="PANTHER" id="PTHR11999">
    <property type="entry name" value="GROUP II PYRIDOXAL-5-PHOSPHATE DECARBOXYLASE"/>
    <property type="match status" value="1"/>
</dbReference>
<dbReference type="Gene3D" id="3.90.1150.10">
    <property type="entry name" value="Aspartate Aminotransferase, domain 1"/>
    <property type="match status" value="1"/>
</dbReference>
<dbReference type="AlphaFoldDB" id="A0A7R9C0G8"/>
<protein>
    <recommendedName>
        <fullName evidence="9">Aromatic-L-amino-acid decarboxylase</fullName>
        <ecNumber evidence="8">4.1.1.28</ecNumber>
    </recommendedName>
    <alternativeName>
        <fullName evidence="10">DOPA decarboxylase</fullName>
    </alternativeName>
</protein>
<evidence type="ECO:0000256" key="6">
    <source>
        <dbReference type="ARBA" id="ARBA00022898"/>
    </source>
</evidence>
<dbReference type="PRINTS" id="PR00800">
    <property type="entry name" value="YHDCRBOXLASE"/>
</dbReference>
<evidence type="ECO:0000256" key="5">
    <source>
        <dbReference type="ARBA" id="ARBA00022793"/>
    </source>
</evidence>
<dbReference type="InterPro" id="IPR002129">
    <property type="entry name" value="PyrdxlP-dep_de-COase"/>
</dbReference>
<dbReference type="PANTHER" id="PTHR11999:SF167">
    <property type="entry name" value="AROMATIC-L-AMINO-ACID DECARBOXYLASE"/>
    <property type="match status" value="1"/>
</dbReference>
<organism evidence="13">
    <name type="scientific">Notodromas monacha</name>
    <dbReference type="NCBI Taxonomy" id="399045"/>
    <lineage>
        <taxon>Eukaryota</taxon>
        <taxon>Metazoa</taxon>
        <taxon>Ecdysozoa</taxon>
        <taxon>Arthropoda</taxon>
        <taxon>Crustacea</taxon>
        <taxon>Oligostraca</taxon>
        <taxon>Ostracoda</taxon>
        <taxon>Podocopa</taxon>
        <taxon>Podocopida</taxon>
        <taxon>Cypridocopina</taxon>
        <taxon>Cypridoidea</taxon>
        <taxon>Cyprididae</taxon>
        <taxon>Notodromas</taxon>
    </lineage>
</organism>
<dbReference type="EMBL" id="CAJPEX010005941">
    <property type="protein sequence ID" value="CAG0923873.1"/>
    <property type="molecule type" value="Genomic_DNA"/>
</dbReference>
<keyword evidence="14" id="KW-1185">Reference proteome</keyword>
<dbReference type="InterPro" id="IPR021115">
    <property type="entry name" value="Pyridoxal-P_BS"/>
</dbReference>
<evidence type="ECO:0000313" key="14">
    <source>
        <dbReference type="Proteomes" id="UP000678499"/>
    </source>
</evidence>
<dbReference type="Pfam" id="PF00282">
    <property type="entry name" value="Pyridoxal_deC"/>
    <property type="match status" value="1"/>
</dbReference>
<comment type="similarity">
    <text evidence="2 12">Belongs to the group II decarboxylase family.</text>
</comment>
<keyword evidence="5" id="KW-0210">Decarboxylase</keyword>
<dbReference type="GO" id="GO:0030170">
    <property type="term" value="F:pyridoxal phosphate binding"/>
    <property type="evidence" value="ECO:0007669"/>
    <property type="project" value="InterPro"/>
</dbReference>
<evidence type="ECO:0000313" key="13">
    <source>
        <dbReference type="EMBL" id="CAD7283721.1"/>
    </source>
</evidence>
<dbReference type="OrthoDB" id="639767at2759"/>
<evidence type="ECO:0000256" key="2">
    <source>
        <dbReference type="ARBA" id="ARBA00009533"/>
    </source>
</evidence>
<reference evidence="13" key="1">
    <citation type="submission" date="2020-11" db="EMBL/GenBank/DDBJ databases">
        <authorList>
            <person name="Tran Van P."/>
        </authorList>
    </citation>
    <scope>NUCLEOTIDE SEQUENCE</scope>
</reference>
<dbReference type="InterPro" id="IPR015422">
    <property type="entry name" value="PyrdxlP-dep_Trfase_small"/>
</dbReference>